<comment type="subcellular location">
    <subcellularLocation>
        <location evidence="1 10">Cell membrane</location>
        <topology evidence="1 10">Multi-pass membrane protein</topology>
    </subcellularLocation>
</comment>
<keyword evidence="6 10" id="KW-1133">Transmembrane helix</keyword>
<evidence type="ECO:0000256" key="5">
    <source>
        <dbReference type="ARBA" id="ARBA00022692"/>
    </source>
</evidence>
<keyword evidence="12" id="KW-1185">Reference proteome</keyword>
<evidence type="ECO:0000256" key="3">
    <source>
        <dbReference type="ARBA" id="ARBA00022448"/>
    </source>
</evidence>
<dbReference type="InterPro" id="IPR037673">
    <property type="entry name" value="MSC/AndL"/>
</dbReference>
<accession>A0ABW2HFL7</accession>
<evidence type="ECO:0000313" key="11">
    <source>
        <dbReference type="EMBL" id="MFC7268240.1"/>
    </source>
</evidence>
<protein>
    <recommendedName>
        <fullName evidence="10">Large-conductance mechanosensitive channel</fullName>
    </recommendedName>
</protein>
<gene>
    <name evidence="10 11" type="primary">mscL</name>
    <name evidence="11" type="ORF">ACFQRL_04605</name>
</gene>
<feature type="transmembrane region" description="Helical" evidence="10">
    <location>
        <begin position="12"/>
        <end position="39"/>
    </location>
</feature>
<dbReference type="PRINTS" id="PR01264">
    <property type="entry name" value="MECHCHANNEL"/>
</dbReference>
<dbReference type="EMBL" id="JBHTBE010000001">
    <property type="protein sequence ID" value="MFC7268240.1"/>
    <property type="molecule type" value="Genomic_DNA"/>
</dbReference>
<dbReference type="SUPFAM" id="SSF81330">
    <property type="entry name" value="Gated mechanosensitive channel"/>
    <property type="match status" value="1"/>
</dbReference>
<keyword evidence="4 10" id="KW-1003">Cell membrane</keyword>
<comment type="caution">
    <text evidence="11">The sequence shown here is derived from an EMBL/GenBank/DDBJ whole genome shotgun (WGS) entry which is preliminary data.</text>
</comment>
<keyword evidence="3 10" id="KW-0813">Transport</keyword>
<evidence type="ECO:0000256" key="1">
    <source>
        <dbReference type="ARBA" id="ARBA00004651"/>
    </source>
</evidence>
<dbReference type="HAMAP" id="MF_00115">
    <property type="entry name" value="MscL"/>
    <property type="match status" value="1"/>
</dbReference>
<evidence type="ECO:0000256" key="6">
    <source>
        <dbReference type="ARBA" id="ARBA00022989"/>
    </source>
</evidence>
<proteinExistence type="inferred from homology"/>
<evidence type="ECO:0000256" key="8">
    <source>
        <dbReference type="ARBA" id="ARBA00023136"/>
    </source>
</evidence>
<dbReference type="InterPro" id="IPR036019">
    <property type="entry name" value="MscL_channel"/>
</dbReference>
<feature type="transmembrane region" description="Helical" evidence="10">
    <location>
        <begin position="74"/>
        <end position="96"/>
    </location>
</feature>
<dbReference type="PANTHER" id="PTHR30266:SF2">
    <property type="entry name" value="LARGE-CONDUCTANCE MECHANOSENSITIVE CHANNEL"/>
    <property type="match status" value="1"/>
</dbReference>
<dbReference type="Gene3D" id="1.10.1200.120">
    <property type="entry name" value="Large-conductance mechanosensitive channel, MscL, domain 1"/>
    <property type="match status" value="1"/>
</dbReference>
<sequence length="140" mass="15203">MIKGFKDFILRGNVIDLAVAVVIGTAFTAVVTAIVSSIINPLIAIFWKPDENGVSGIEVPDLYGGTVTFPVGDLINAIISFLAVAIVVYFVFVYPMNVFKERAERRKGVVADETAPLPTEQELLVQIRDLLDKQTPAPKA</sequence>
<dbReference type="InterPro" id="IPR019823">
    <property type="entry name" value="Mechanosensitive_channel_CS"/>
</dbReference>
<keyword evidence="9 10" id="KW-0407">Ion channel</keyword>
<evidence type="ECO:0000313" key="12">
    <source>
        <dbReference type="Proteomes" id="UP001596507"/>
    </source>
</evidence>
<evidence type="ECO:0000256" key="9">
    <source>
        <dbReference type="ARBA" id="ARBA00023303"/>
    </source>
</evidence>
<evidence type="ECO:0000256" key="10">
    <source>
        <dbReference type="HAMAP-Rule" id="MF_00115"/>
    </source>
</evidence>
<dbReference type="InterPro" id="IPR001185">
    <property type="entry name" value="MS_channel"/>
</dbReference>
<comment type="similarity">
    <text evidence="2 10">Belongs to the MscL family.</text>
</comment>
<comment type="function">
    <text evidence="10">Channel that opens in response to stretch forces in the membrane lipid bilayer. May participate in the regulation of osmotic pressure changes within the cell.</text>
</comment>
<dbReference type="Pfam" id="PF01741">
    <property type="entry name" value="MscL"/>
    <property type="match status" value="1"/>
</dbReference>
<organism evidence="11 12">
    <name type="scientific">Microbacterium fluvii</name>
    <dbReference type="NCBI Taxonomy" id="415215"/>
    <lineage>
        <taxon>Bacteria</taxon>
        <taxon>Bacillati</taxon>
        <taxon>Actinomycetota</taxon>
        <taxon>Actinomycetes</taxon>
        <taxon>Micrococcales</taxon>
        <taxon>Microbacteriaceae</taxon>
        <taxon>Microbacterium</taxon>
    </lineage>
</organism>
<evidence type="ECO:0000256" key="2">
    <source>
        <dbReference type="ARBA" id="ARBA00007254"/>
    </source>
</evidence>
<dbReference type="PANTHER" id="PTHR30266">
    <property type="entry name" value="MECHANOSENSITIVE CHANNEL MSCL"/>
    <property type="match status" value="1"/>
</dbReference>
<evidence type="ECO:0000256" key="7">
    <source>
        <dbReference type="ARBA" id="ARBA00023065"/>
    </source>
</evidence>
<dbReference type="PROSITE" id="PS01327">
    <property type="entry name" value="MSCL"/>
    <property type="match status" value="1"/>
</dbReference>
<reference evidence="12" key="1">
    <citation type="journal article" date="2019" name="Int. J. Syst. Evol. Microbiol.">
        <title>The Global Catalogue of Microorganisms (GCM) 10K type strain sequencing project: providing services to taxonomists for standard genome sequencing and annotation.</title>
        <authorList>
            <consortium name="The Broad Institute Genomics Platform"/>
            <consortium name="The Broad Institute Genome Sequencing Center for Infectious Disease"/>
            <person name="Wu L."/>
            <person name="Ma J."/>
        </authorList>
    </citation>
    <scope>NUCLEOTIDE SEQUENCE [LARGE SCALE GENOMIC DNA]</scope>
    <source>
        <strain evidence="12">CGMCC 1.15772</strain>
    </source>
</reference>
<keyword evidence="7 10" id="KW-0406">Ion transport</keyword>
<keyword evidence="5 10" id="KW-0812">Transmembrane</keyword>
<evidence type="ECO:0000256" key="4">
    <source>
        <dbReference type="ARBA" id="ARBA00022475"/>
    </source>
</evidence>
<dbReference type="Proteomes" id="UP001596507">
    <property type="component" value="Unassembled WGS sequence"/>
</dbReference>
<keyword evidence="8 10" id="KW-0472">Membrane</keyword>
<name>A0ABW2HFL7_9MICO</name>
<dbReference type="NCBIfam" id="TIGR00220">
    <property type="entry name" value="mscL"/>
    <property type="match status" value="1"/>
</dbReference>
<dbReference type="RefSeq" id="WP_262873152.1">
    <property type="nucleotide sequence ID" value="NZ_BAABKW010000005.1"/>
</dbReference>
<comment type="subunit">
    <text evidence="10">Homopentamer.</text>
</comment>